<accession>A0A366R1M7</accession>
<dbReference type="OrthoDB" id="3021074at2759"/>
<evidence type="ECO:0000256" key="2">
    <source>
        <dbReference type="SAM" id="Phobius"/>
    </source>
</evidence>
<feature type="transmembrane region" description="Helical" evidence="2">
    <location>
        <begin position="315"/>
        <end position="336"/>
    </location>
</feature>
<evidence type="ECO:0000313" key="4">
    <source>
        <dbReference type="Proteomes" id="UP000253153"/>
    </source>
</evidence>
<keyword evidence="4" id="KW-1185">Reference proteome</keyword>
<keyword evidence="2" id="KW-1133">Transmembrane helix</keyword>
<dbReference type="GeneID" id="41998652"/>
<reference evidence="3 4" key="1">
    <citation type="submission" date="2018-06" db="EMBL/GenBank/DDBJ databases">
        <title>Fusarium incarnatum-equiseti species complex species 28.</title>
        <authorList>
            <person name="Gardiner D.M."/>
        </authorList>
    </citation>
    <scope>NUCLEOTIDE SEQUENCE [LARGE SCALE GENOMIC DNA]</scope>
    <source>
        <strain evidence="3 4">FIESC_28</strain>
    </source>
</reference>
<gene>
    <name evidence="3" type="ORF">FIESC28_09219</name>
</gene>
<keyword evidence="2" id="KW-0472">Membrane</keyword>
<dbReference type="AlphaFoldDB" id="A0A366R1M7"/>
<comment type="caution">
    <text evidence="3">The sequence shown here is derived from an EMBL/GenBank/DDBJ whole genome shotgun (WGS) entry which is preliminary data.</text>
</comment>
<feature type="region of interest" description="Disordered" evidence="1">
    <location>
        <begin position="483"/>
        <end position="504"/>
    </location>
</feature>
<feature type="transmembrane region" description="Helical" evidence="2">
    <location>
        <begin position="64"/>
        <end position="85"/>
    </location>
</feature>
<keyword evidence="2" id="KW-0812">Transmembrane</keyword>
<feature type="region of interest" description="Disordered" evidence="1">
    <location>
        <begin position="365"/>
        <end position="429"/>
    </location>
</feature>
<organism evidence="3 4">
    <name type="scientific">Fusarium coffeatum</name>
    <dbReference type="NCBI Taxonomy" id="231269"/>
    <lineage>
        <taxon>Eukaryota</taxon>
        <taxon>Fungi</taxon>
        <taxon>Dikarya</taxon>
        <taxon>Ascomycota</taxon>
        <taxon>Pezizomycotina</taxon>
        <taxon>Sordariomycetes</taxon>
        <taxon>Hypocreomycetidae</taxon>
        <taxon>Hypocreales</taxon>
        <taxon>Nectriaceae</taxon>
        <taxon>Fusarium</taxon>
        <taxon>Fusarium incarnatum-equiseti species complex</taxon>
    </lineage>
</organism>
<dbReference type="RefSeq" id="XP_031012613.1">
    <property type="nucleotide sequence ID" value="XM_031163356.1"/>
</dbReference>
<evidence type="ECO:0000313" key="3">
    <source>
        <dbReference type="EMBL" id="RBR11074.1"/>
    </source>
</evidence>
<sequence>MPAVSSVLEAVVAPRAVNDTTEALQVICAWPVSGQYGTGTRVLYYVLIATCLVAKKKEWLVNPCLAAALVLPAVAAIHGIVLTAMHNPDAVDMDIYGAFQLCAIGILAAPVTVMMSKTYFNDPGRNTIFLWTFLLLIGLLSMTVEFYRIETRDCTTNASGSPVSPNASDFNYTEGNNCGLICSTQDGPRSSMRGGSADNIYVIPAPHTLTFGAATLLAAACCVHAVLCLVSMWDRVLEINWRRRFGRQQEEEEETTEDGGANKGVMKKVNDTIGFYLKILAVPVFGGAGLAILIVGEINFFSPQVDYQTEPMANIGQWAPVTGTAMAMVGSLYLLLARHAEEAGDPYKPHQCNCPHCHIDNSARQSQVSHHGSVSSLNSRHTGPTISVTDTHPTTQLSPNLDVPPPRSSLHRDSSIDGNRSINHPARNPYREKVEKAFFKVGDILGTPAHDFITEPQNRDPSHVDLPMVPGERLRNERVIAVEREQDQHQEHESEVASIRTRSDSFRANEAPVQNVERCTSLPVMPAAALTRSRSATPSRPRASTLNHQSSS</sequence>
<proteinExistence type="predicted"/>
<feature type="region of interest" description="Disordered" evidence="1">
    <location>
        <begin position="523"/>
        <end position="552"/>
    </location>
</feature>
<name>A0A366R1M7_9HYPO</name>
<feature type="compositionally biased region" description="Polar residues" evidence="1">
    <location>
        <begin position="377"/>
        <end position="399"/>
    </location>
</feature>
<dbReference type="EMBL" id="QKXC01000225">
    <property type="protein sequence ID" value="RBR11074.1"/>
    <property type="molecule type" value="Genomic_DNA"/>
</dbReference>
<feature type="compositionally biased region" description="Low complexity" evidence="1">
    <location>
        <begin position="365"/>
        <end position="376"/>
    </location>
</feature>
<feature type="transmembrane region" description="Helical" evidence="2">
    <location>
        <begin position="211"/>
        <end position="233"/>
    </location>
</feature>
<feature type="compositionally biased region" description="Low complexity" evidence="1">
    <location>
        <begin position="526"/>
        <end position="545"/>
    </location>
</feature>
<dbReference type="Proteomes" id="UP000253153">
    <property type="component" value="Unassembled WGS sequence"/>
</dbReference>
<evidence type="ECO:0000256" key="1">
    <source>
        <dbReference type="SAM" id="MobiDB-lite"/>
    </source>
</evidence>
<protein>
    <submittedName>
        <fullName evidence="3">Uncharacterized protein</fullName>
    </submittedName>
</protein>
<feature type="transmembrane region" description="Helical" evidence="2">
    <location>
        <begin position="128"/>
        <end position="149"/>
    </location>
</feature>
<feature type="transmembrane region" description="Helical" evidence="2">
    <location>
        <begin position="97"/>
        <end position="116"/>
    </location>
</feature>
<feature type="transmembrane region" description="Helical" evidence="2">
    <location>
        <begin position="275"/>
        <end position="295"/>
    </location>
</feature>